<reference evidence="3" key="1">
    <citation type="journal article" date="2019" name="Int. J. Syst. Evol. Microbiol.">
        <title>The Global Catalogue of Microorganisms (GCM) 10K type strain sequencing project: providing services to taxonomists for standard genome sequencing and annotation.</title>
        <authorList>
            <consortium name="The Broad Institute Genomics Platform"/>
            <consortium name="The Broad Institute Genome Sequencing Center for Infectious Disease"/>
            <person name="Wu L."/>
            <person name="Ma J."/>
        </authorList>
    </citation>
    <scope>NUCLEOTIDE SEQUENCE [LARGE SCALE GENOMIC DNA]</scope>
    <source>
        <strain evidence="3">JCM 31696</strain>
    </source>
</reference>
<dbReference type="EMBL" id="JBHTIR010003933">
    <property type="protein sequence ID" value="MFD0856056.1"/>
    <property type="molecule type" value="Genomic_DNA"/>
</dbReference>
<comment type="caution">
    <text evidence="2">The sequence shown here is derived from an EMBL/GenBank/DDBJ whole genome shotgun (WGS) entry which is preliminary data.</text>
</comment>
<evidence type="ECO:0000256" key="1">
    <source>
        <dbReference type="SAM" id="MobiDB-lite"/>
    </source>
</evidence>
<evidence type="ECO:0000313" key="3">
    <source>
        <dbReference type="Proteomes" id="UP001597083"/>
    </source>
</evidence>
<feature type="region of interest" description="Disordered" evidence="1">
    <location>
        <begin position="1"/>
        <end position="20"/>
    </location>
</feature>
<organism evidence="2 3">
    <name type="scientific">Actinomadura adrarensis</name>
    <dbReference type="NCBI Taxonomy" id="1819600"/>
    <lineage>
        <taxon>Bacteria</taxon>
        <taxon>Bacillati</taxon>
        <taxon>Actinomycetota</taxon>
        <taxon>Actinomycetes</taxon>
        <taxon>Streptosporangiales</taxon>
        <taxon>Thermomonosporaceae</taxon>
        <taxon>Actinomadura</taxon>
    </lineage>
</organism>
<keyword evidence="3" id="KW-1185">Reference proteome</keyword>
<proteinExistence type="predicted"/>
<name>A0ABW3CNF3_9ACTN</name>
<dbReference type="Proteomes" id="UP001597083">
    <property type="component" value="Unassembled WGS sequence"/>
</dbReference>
<sequence>MGAVGCRRIGPPGESLRVGSPERLDGLDPLVLDRFRGIDMDRERRVKPDPGVVVPVIVIIEEVMAGRLGLLQ</sequence>
<gene>
    <name evidence="2" type="ORF">ACFQ07_27700</name>
</gene>
<accession>A0ABW3CNF3</accession>
<protein>
    <submittedName>
        <fullName evidence="2">Uncharacterized protein</fullName>
    </submittedName>
</protein>
<evidence type="ECO:0000313" key="2">
    <source>
        <dbReference type="EMBL" id="MFD0856056.1"/>
    </source>
</evidence>